<feature type="coiled-coil region" evidence="5">
    <location>
        <begin position="237"/>
        <end position="285"/>
    </location>
</feature>
<dbReference type="Pfam" id="PF24161">
    <property type="entry name" value="CCDC39"/>
    <property type="match status" value="1"/>
</dbReference>
<dbReference type="InterPro" id="IPR033290">
    <property type="entry name" value="CCDC39"/>
</dbReference>
<comment type="function">
    <text evidence="4">Required for assembly of dynein regulatory complex (DRC) and inner dynein arm (IDA) complexes, which are responsible for ciliary beat regulation, thereby playing a central role in motility in cilia and flagella. Probably acts together with CCDC40 to form a molecular ruler that determines the 96 nanometer (nm) repeat length and arrangements of components in cilia and flagella. Not required for outer dynein arm complexes assembly.</text>
</comment>
<protein>
    <recommendedName>
        <fullName evidence="2">Coiled-coil domain-containing protein 39</fullName>
    </recommendedName>
</protein>
<dbReference type="PANTHER" id="PTHR18962">
    <property type="entry name" value="COILED-COIL DOMAIN-CONTAINING PROTEIN 39"/>
    <property type="match status" value="1"/>
</dbReference>
<organism evidence="6 7">
    <name type="scientific">Cinara cedri</name>
    <dbReference type="NCBI Taxonomy" id="506608"/>
    <lineage>
        <taxon>Eukaryota</taxon>
        <taxon>Metazoa</taxon>
        <taxon>Ecdysozoa</taxon>
        <taxon>Arthropoda</taxon>
        <taxon>Hexapoda</taxon>
        <taxon>Insecta</taxon>
        <taxon>Pterygota</taxon>
        <taxon>Neoptera</taxon>
        <taxon>Paraneoptera</taxon>
        <taxon>Hemiptera</taxon>
        <taxon>Sternorrhyncha</taxon>
        <taxon>Aphidomorpha</taxon>
        <taxon>Aphidoidea</taxon>
        <taxon>Aphididae</taxon>
        <taxon>Lachninae</taxon>
        <taxon>Cinara</taxon>
    </lineage>
</organism>
<feature type="coiled-coil region" evidence="5">
    <location>
        <begin position="477"/>
        <end position="556"/>
    </location>
</feature>
<dbReference type="AlphaFoldDB" id="A0A5E4NJX1"/>
<dbReference type="GO" id="GO:0005930">
    <property type="term" value="C:axoneme"/>
    <property type="evidence" value="ECO:0007669"/>
    <property type="project" value="InterPro"/>
</dbReference>
<dbReference type="EMBL" id="CABPRJ010002374">
    <property type="protein sequence ID" value="VVC44037.1"/>
    <property type="molecule type" value="Genomic_DNA"/>
</dbReference>
<accession>A0A5E4NJX1</accession>
<feature type="coiled-coil region" evidence="5">
    <location>
        <begin position="20"/>
        <end position="47"/>
    </location>
</feature>
<feature type="coiled-coil region" evidence="5">
    <location>
        <begin position="321"/>
        <end position="369"/>
    </location>
</feature>
<feature type="coiled-coil region" evidence="5">
    <location>
        <begin position="83"/>
        <end position="138"/>
    </location>
</feature>
<comment type="similarity">
    <text evidence="1">Belongs to the CCDC39 family.</text>
</comment>
<evidence type="ECO:0000256" key="3">
    <source>
        <dbReference type="ARBA" id="ARBA00023054"/>
    </source>
</evidence>
<dbReference type="GO" id="GO:0036159">
    <property type="term" value="P:inner dynein arm assembly"/>
    <property type="evidence" value="ECO:0007669"/>
    <property type="project" value="InterPro"/>
</dbReference>
<feature type="coiled-coil region" evidence="5">
    <location>
        <begin position="683"/>
        <end position="710"/>
    </location>
</feature>
<keyword evidence="7" id="KW-1185">Reference proteome</keyword>
<evidence type="ECO:0000256" key="5">
    <source>
        <dbReference type="SAM" id="Coils"/>
    </source>
</evidence>
<evidence type="ECO:0000256" key="4">
    <source>
        <dbReference type="ARBA" id="ARBA00045182"/>
    </source>
</evidence>
<evidence type="ECO:0000313" key="6">
    <source>
        <dbReference type="EMBL" id="VVC44037.1"/>
    </source>
</evidence>
<evidence type="ECO:0000313" key="7">
    <source>
        <dbReference type="Proteomes" id="UP000325440"/>
    </source>
</evidence>
<sequence>MADSYTDIMKEIGCGDGFHLPIANEENKLIENEIKELLKKKAKLLLLDESLDDDLLENKNTIKNLSTQEAQNQKLVVANRKQYEMEEQRLMVAQRENENLSRENKTAAKQLNEFIDDQTKLENELTQNDEQINKLRETIEWGEETLLAWNNDLAKQDTNINILETYNLEENHVFKNLEIQRQCLQRMVLEKESIVEQEITEFYRIERELEQTISLTRRAQNERNRLIEHWENAAKFLDSNQKETRNLVQKINKINQESREMYDNMTEIKLKYQNYLDANEELEYEIGKVQKINNDLKLSNFNQLAKNDIIQSQVLTAQIALNVLDNKLANERTKRKHMQNEQEKLKIQIQQKDKDIAKLIEDILKIKNKSMTQEEKINELYKIQENHKVTTEQLQSEKNKVLNMVFNVKIEITQLQSKIDLLTNQLHLNRKEQMELSKEELRMKESIMKNKEESYNLSYRLETIRTKMSEAKGTVDVKEMEELQEVLQTVNNELTQTINEQSQLKKQLKSAESESRRITKEIEKNAVELGRYKNRVEELSIRNEGGEKQIQLLEEQCNRNRIEDRMMKFKVEQIKKMMDNECEKVYSLAQQRDEINADINRRKADVADTFERISVERKLLSEEKSSAKRKLDALTQYIEQRKNKYEILTATMGNSNSICGDDGDEDQTSFTLSEHRIRLAQEKLELQDVGDELDERVQKLETNIRAMENTVILMNVTNNCYKAGLTSSHPLSRFSII</sequence>
<reference evidence="6 7" key="1">
    <citation type="submission" date="2019-08" db="EMBL/GenBank/DDBJ databases">
        <authorList>
            <person name="Alioto T."/>
            <person name="Alioto T."/>
            <person name="Gomez Garrido J."/>
        </authorList>
    </citation>
    <scope>NUCLEOTIDE SEQUENCE [LARGE SCALE GENOMIC DNA]</scope>
</reference>
<dbReference type="GO" id="GO:0060287">
    <property type="term" value="P:epithelial cilium movement involved in determination of left/right asymmetry"/>
    <property type="evidence" value="ECO:0007669"/>
    <property type="project" value="TreeGrafter"/>
</dbReference>
<dbReference type="OrthoDB" id="420518at2759"/>
<dbReference type="GO" id="GO:0060285">
    <property type="term" value="P:cilium-dependent cell motility"/>
    <property type="evidence" value="ECO:0007669"/>
    <property type="project" value="TreeGrafter"/>
</dbReference>
<dbReference type="Proteomes" id="UP000325440">
    <property type="component" value="Unassembled WGS sequence"/>
</dbReference>
<keyword evidence="3 5" id="KW-0175">Coiled coil</keyword>
<evidence type="ECO:0000256" key="1">
    <source>
        <dbReference type="ARBA" id="ARBA00005805"/>
    </source>
</evidence>
<dbReference type="PANTHER" id="PTHR18962:SF0">
    <property type="entry name" value="COILED-COIL DOMAIN-CONTAINING PROTEIN 39"/>
    <property type="match status" value="1"/>
</dbReference>
<gene>
    <name evidence="6" type="ORF">CINCED_3A009069</name>
</gene>
<proteinExistence type="inferred from homology"/>
<evidence type="ECO:0000256" key="2">
    <source>
        <dbReference type="ARBA" id="ARBA00016725"/>
    </source>
</evidence>
<name>A0A5E4NJX1_9HEMI</name>
<dbReference type="GO" id="GO:0005576">
    <property type="term" value="C:extracellular region"/>
    <property type="evidence" value="ECO:0007669"/>
    <property type="project" value="GOC"/>
</dbReference>